<comment type="caution">
    <text evidence="2">The sequence shown here is derived from an EMBL/GenBank/DDBJ whole genome shotgun (WGS) entry which is preliminary data.</text>
</comment>
<evidence type="ECO:0000256" key="1">
    <source>
        <dbReference type="SAM" id="MobiDB-lite"/>
    </source>
</evidence>
<accession>A0AAV9HZ00</accession>
<sequence>MAPRKTTSEDAIATELQSTVERIYQSDDRDQLSVNYVRQVVEKKLKLEEGHLKDGDWKARSKQIIHDALADIESKQPSSSQVNPPSPPVSKKKAKPAPQKRGRKRKSPTPDVDEADDADDVGKKKSQVPKGSRSKAVVSDDDDDDDDEAMDEPTSEPEVSPPKKKRVTAKAAQVRSKAVADDDDDMEDTGEEKAADVKPNVEQEDESELSEVMDEPPKRKRKPKGKVSADDTKEFSSALSSALSDITNKDKGNEIDAADSSSELSSVIDDGPAPKRKRKSKDASSTTKSTGTRKAKAAAELSPDETQIKQLQGQLLKCGVRKAWAIEFKKHGAASPKEKIRHLKQMLVDVGITGRFSEAKAKEIKERRELLDDLGAVQEWNNTFGLDGRASRRRGTKSASKNAVLGDDEEDDNGDNEGKGNADDDDDIDEEDAPTKIKSRGPARHRADLAFLDDESESD</sequence>
<feature type="compositionally biased region" description="Basic and acidic residues" evidence="1">
    <location>
        <begin position="191"/>
        <end position="201"/>
    </location>
</feature>
<feature type="compositionally biased region" description="Polar residues" evidence="1">
    <location>
        <begin position="235"/>
        <end position="246"/>
    </location>
</feature>
<proteinExistence type="predicted"/>
<organism evidence="2 3">
    <name type="scientific">Cladorrhinum samala</name>
    <dbReference type="NCBI Taxonomy" id="585594"/>
    <lineage>
        <taxon>Eukaryota</taxon>
        <taxon>Fungi</taxon>
        <taxon>Dikarya</taxon>
        <taxon>Ascomycota</taxon>
        <taxon>Pezizomycotina</taxon>
        <taxon>Sordariomycetes</taxon>
        <taxon>Sordariomycetidae</taxon>
        <taxon>Sordariales</taxon>
        <taxon>Podosporaceae</taxon>
        <taxon>Cladorrhinum</taxon>
    </lineage>
</organism>
<keyword evidence="3" id="KW-1185">Reference proteome</keyword>
<protein>
    <recommendedName>
        <fullName evidence="4">Transcriptional regulator</fullName>
    </recommendedName>
</protein>
<evidence type="ECO:0000313" key="3">
    <source>
        <dbReference type="Proteomes" id="UP001321749"/>
    </source>
</evidence>
<feature type="compositionally biased region" description="Acidic residues" evidence="1">
    <location>
        <begin position="181"/>
        <end position="190"/>
    </location>
</feature>
<gene>
    <name evidence="2" type="ORF">QBC42DRAFT_293694</name>
</gene>
<reference evidence="2" key="1">
    <citation type="journal article" date="2023" name="Mol. Phylogenet. Evol.">
        <title>Genome-scale phylogeny and comparative genomics of the fungal order Sordariales.</title>
        <authorList>
            <person name="Hensen N."/>
            <person name="Bonometti L."/>
            <person name="Westerberg I."/>
            <person name="Brannstrom I.O."/>
            <person name="Guillou S."/>
            <person name="Cros-Aarteil S."/>
            <person name="Calhoun S."/>
            <person name="Haridas S."/>
            <person name="Kuo A."/>
            <person name="Mondo S."/>
            <person name="Pangilinan J."/>
            <person name="Riley R."/>
            <person name="LaButti K."/>
            <person name="Andreopoulos B."/>
            <person name="Lipzen A."/>
            <person name="Chen C."/>
            <person name="Yan M."/>
            <person name="Daum C."/>
            <person name="Ng V."/>
            <person name="Clum A."/>
            <person name="Steindorff A."/>
            <person name="Ohm R.A."/>
            <person name="Martin F."/>
            <person name="Silar P."/>
            <person name="Natvig D.O."/>
            <person name="Lalanne C."/>
            <person name="Gautier V."/>
            <person name="Ament-Velasquez S.L."/>
            <person name="Kruys A."/>
            <person name="Hutchinson M.I."/>
            <person name="Powell A.J."/>
            <person name="Barry K."/>
            <person name="Miller A.N."/>
            <person name="Grigoriev I.V."/>
            <person name="Debuchy R."/>
            <person name="Gladieux P."/>
            <person name="Hiltunen Thoren M."/>
            <person name="Johannesson H."/>
        </authorList>
    </citation>
    <scope>NUCLEOTIDE SEQUENCE</scope>
    <source>
        <strain evidence="2">PSN324</strain>
    </source>
</reference>
<dbReference type="Proteomes" id="UP001321749">
    <property type="component" value="Unassembled WGS sequence"/>
</dbReference>
<feature type="compositionally biased region" description="Acidic residues" evidence="1">
    <location>
        <begin position="423"/>
        <end position="432"/>
    </location>
</feature>
<feature type="region of interest" description="Disordered" evidence="1">
    <location>
        <begin position="382"/>
        <end position="459"/>
    </location>
</feature>
<evidence type="ECO:0008006" key="4">
    <source>
        <dbReference type="Google" id="ProtNLM"/>
    </source>
</evidence>
<dbReference type="GO" id="GO:0005634">
    <property type="term" value="C:nucleus"/>
    <property type="evidence" value="ECO:0007669"/>
    <property type="project" value="TreeGrafter"/>
</dbReference>
<evidence type="ECO:0000313" key="2">
    <source>
        <dbReference type="EMBL" id="KAK4466075.1"/>
    </source>
</evidence>
<dbReference type="AlphaFoldDB" id="A0AAV9HZ00"/>
<feature type="compositionally biased region" description="Acidic residues" evidence="1">
    <location>
        <begin position="202"/>
        <end position="214"/>
    </location>
</feature>
<dbReference type="InterPro" id="IPR037647">
    <property type="entry name" value="HIRIP3"/>
</dbReference>
<dbReference type="EMBL" id="MU864934">
    <property type="protein sequence ID" value="KAK4466075.1"/>
    <property type="molecule type" value="Genomic_DNA"/>
</dbReference>
<feature type="compositionally biased region" description="Basic residues" evidence="1">
    <location>
        <begin position="90"/>
        <end position="107"/>
    </location>
</feature>
<feature type="region of interest" description="Disordered" evidence="1">
    <location>
        <begin position="68"/>
        <end position="307"/>
    </location>
</feature>
<reference evidence="2" key="2">
    <citation type="submission" date="2023-06" db="EMBL/GenBank/DDBJ databases">
        <authorList>
            <consortium name="Lawrence Berkeley National Laboratory"/>
            <person name="Mondo S.J."/>
            <person name="Hensen N."/>
            <person name="Bonometti L."/>
            <person name="Westerberg I."/>
            <person name="Brannstrom I.O."/>
            <person name="Guillou S."/>
            <person name="Cros-Aarteil S."/>
            <person name="Calhoun S."/>
            <person name="Haridas S."/>
            <person name="Kuo A."/>
            <person name="Pangilinan J."/>
            <person name="Riley R."/>
            <person name="Labutti K."/>
            <person name="Andreopoulos B."/>
            <person name="Lipzen A."/>
            <person name="Chen C."/>
            <person name="Yanf M."/>
            <person name="Daum C."/>
            <person name="Ng V."/>
            <person name="Clum A."/>
            <person name="Steindorff A."/>
            <person name="Ohm R."/>
            <person name="Martin F."/>
            <person name="Silar P."/>
            <person name="Natvig D."/>
            <person name="Lalanne C."/>
            <person name="Gautier V."/>
            <person name="Ament-Velasquez S.L."/>
            <person name="Kruys A."/>
            <person name="Hutchinson M.I."/>
            <person name="Powell A.J."/>
            <person name="Barry K."/>
            <person name="Miller A.N."/>
            <person name="Grigoriev I.V."/>
            <person name="Debuchy R."/>
            <person name="Gladieux P."/>
            <person name="Thoren M.H."/>
            <person name="Johannesson H."/>
        </authorList>
    </citation>
    <scope>NUCLEOTIDE SEQUENCE</scope>
    <source>
        <strain evidence="2">PSN324</strain>
    </source>
</reference>
<feature type="compositionally biased region" description="Acidic residues" evidence="1">
    <location>
        <begin position="406"/>
        <end position="415"/>
    </location>
</feature>
<name>A0AAV9HZ00_9PEZI</name>
<dbReference type="PANTHER" id="PTHR15410">
    <property type="entry name" value="HIRA-INTERACTING PROTEIN 3"/>
    <property type="match status" value="1"/>
</dbReference>
<dbReference type="PANTHER" id="PTHR15410:SF2">
    <property type="entry name" value="HIRA-INTERACTING PROTEIN 3"/>
    <property type="match status" value="1"/>
</dbReference>
<feature type="compositionally biased region" description="Acidic residues" evidence="1">
    <location>
        <begin position="139"/>
        <end position="155"/>
    </location>
</feature>